<organism evidence="2 3">
    <name type="scientific">Dactylosporangium sucinum</name>
    <dbReference type="NCBI Taxonomy" id="1424081"/>
    <lineage>
        <taxon>Bacteria</taxon>
        <taxon>Bacillati</taxon>
        <taxon>Actinomycetota</taxon>
        <taxon>Actinomycetes</taxon>
        <taxon>Micromonosporales</taxon>
        <taxon>Micromonosporaceae</taxon>
        <taxon>Dactylosporangium</taxon>
    </lineage>
</organism>
<dbReference type="InterPro" id="IPR041698">
    <property type="entry name" value="Methyltransf_25"/>
</dbReference>
<evidence type="ECO:0000313" key="3">
    <source>
        <dbReference type="Proteomes" id="UP000642070"/>
    </source>
</evidence>
<dbReference type="EMBL" id="BMPI01000129">
    <property type="protein sequence ID" value="GGM89449.1"/>
    <property type="molecule type" value="Genomic_DNA"/>
</dbReference>
<name>A0A917X7A1_9ACTN</name>
<dbReference type="Gene3D" id="3.40.50.150">
    <property type="entry name" value="Vaccinia Virus protein VP39"/>
    <property type="match status" value="1"/>
</dbReference>
<dbReference type="Pfam" id="PF13649">
    <property type="entry name" value="Methyltransf_25"/>
    <property type="match status" value="1"/>
</dbReference>
<feature type="domain" description="Methyltransferase" evidence="1">
    <location>
        <begin position="355"/>
        <end position="445"/>
    </location>
</feature>
<comment type="caution">
    <text evidence="2">The sequence shown here is derived from an EMBL/GenBank/DDBJ whole genome shotgun (WGS) entry which is preliminary data.</text>
</comment>
<reference evidence="2" key="2">
    <citation type="submission" date="2020-09" db="EMBL/GenBank/DDBJ databases">
        <authorList>
            <person name="Sun Q."/>
            <person name="Ohkuma M."/>
        </authorList>
    </citation>
    <scope>NUCLEOTIDE SEQUENCE</scope>
    <source>
        <strain evidence="2">JCM 19831</strain>
    </source>
</reference>
<dbReference type="InterPro" id="IPR029063">
    <property type="entry name" value="SAM-dependent_MTases_sf"/>
</dbReference>
<sequence length="511" mass="54809">MPISEEISASGDTLTFGEALAAFRAAAPGELTAAFWPLLGSVWQEDAAAPGGTVGVALPGAAAAVPQLVAALDPADPRRAALAAIVLGLLADTGEVPVREHLGAFLDHLTAGAADEGLRSALLFLVGNFSADRERILAVTAGLGLDKHEASRLERCLTPIDPDDEIGVLRAGRTFPSPAVWDVADEDLKRAGGWATWIGLDSDTVAKMWAVDTGALKAYESGRALWLAEGGTLRPYEPAGTVVVSEPEPGPVDWRTAVAGLGDALRCPACRGPLTVTDTGVECGTCEKVYAAGYDAIDFIPEIPDIYDPFVLPAYGRGIREAYLRVIGRNWGAVLTAAEEDEFLATHTHAEDGPVLDIGPDNGKSTKQLVERFGAGRVVVLDQSGPMLRFLRGRWPQLFTVRAMCYTMPFTEHSLGAVNCWNVWQGASDKESLLAEVARCLRPGGTLTFLAYRAGRDPIRRHQQQQLNMKTMDLFEPDELRSFLDKNGYTVSGYAERGDNLMLVAATLRQR</sequence>
<dbReference type="SUPFAM" id="SSF53335">
    <property type="entry name" value="S-adenosyl-L-methionine-dependent methyltransferases"/>
    <property type="match status" value="1"/>
</dbReference>
<keyword evidence="3" id="KW-1185">Reference proteome</keyword>
<accession>A0A917X7A1</accession>
<proteinExistence type="predicted"/>
<evidence type="ECO:0000313" key="2">
    <source>
        <dbReference type="EMBL" id="GGM89449.1"/>
    </source>
</evidence>
<dbReference type="Proteomes" id="UP000642070">
    <property type="component" value="Unassembled WGS sequence"/>
</dbReference>
<dbReference type="AlphaFoldDB" id="A0A917X7A1"/>
<protein>
    <recommendedName>
        <fullName evidence="1">Methyltransferase domain-containing protein</fullName>
    </recommendedName>
</protein>
<evidence type="ECO:0000259" key="1">
    <source>
        <dbReference type="Pfam" id="PF13649"/>
    </source>
</evidence>
<gene>
    <name evidence="2" type="ORF">GCM10007977_109320</name>
</gene>
<reference evidence="2" key="1">
    <citation type="journal article" date="2014" name="Int. J. Syst. Evol. Microbiol.">
        <title>Complete genome sequence of Corynebacterium casei LMG S-19264T (=DSM 44701T), isolated from a smear-ripened cheese.</title>
        <authorList>
            <consortium name="US DOE Joint Genome Institute (JGI-PGF)"/>
            <person name="Walter F."/>
            <person name="Albersmeier A."/>
            <person name="Kalinowski J."/>
            <person name="Ruckert C."/>
        </authorList>
    </citation>
    <scope>NUCLEOTIDE SEQUENCE</scope>
    <source>
        <strain evidence="2">JCM 19831</strain>
    </source>
</reference>
<dbReference type="RefSeq" id="WP_190258059.1">
    <property type="nucleotide sequence ID" value="NZ_BMPI01000129.1"/>
</dbReference>